<dbReference type="FunFam" id="1.20.1270.50:FF:000002">
    <property type="entry name" value="Alpha-mannosidase"/>
    <property type="match status" value="1"/>
</dbReference>
<evidence type="ECO:0000256" key="6">
    <source>
        <dbReference type="ARBA" id="ARBA00022833"/>
    </source>
</evidence>
<dbReference type="Pfam" id="PF01074">
    <property type="entry name" value="Glyco_hydro_38N"/>
    <property type="match status" value="1"/>
</dbReference>
<dbReference type="PANTHER" id="PTHR11607">
    <property type="entry name" value="ALPHA-MANNOSIDASE"/>
    <property type="match status" value="1"/>
</dbReference>
<dbReference type="InterPro" id="IPR013780">
    <property type="entry name" value="Glyco_hydro_b"/>
</dbReference>
<dbReference type="InterPro" id="IPR015341">
    <property type="entry name" value="Glyco_hydro_38_cen"/>
</dbReference>
<dbReference type="InterPro" id="IPR011682">
    <property type="entry name" value="Glyco_hydro_38_C"/>
</dbReference>
<dbReference type="SUPFAM" id="SSF88688">
    <property type="entry name" value="Families 57/38 glycoside transferase middle domain"/>
    <property type="match status" value="1"/>
</dbReference>
<keyword evidence="6 10" id="KW-0862">Zinc</keyword>
<reference evidence="12 13" key="1">
    <citation type="submission" date="2024-01" db="EMBL/GenBank/DDBJ databases">
        <title>The genome of the rayed Mediterranean limpet Patella caerulea (Linnaeus, 1758).</title>
        <authorList>
            <person name="Anh-Thu Weber A."/>
            <person name="Halstead-Nussloch G."/>
        </authorList>
    </citation>
    <scope>NUCLEOTIDE SEQUENCE [LARGE SCALE GENOMIC DNA]</scope>
    <source>
        <strain evidence="12">AATW-2023a</strain>
        <tissue evidence="12">Whole specimen</tissue>
    </source>
</reference>
<dbReference type="FunFam" id="3.20.110.10:FF:000001">
    <property type="entry name" value="Alpha-mannosidase"/>
    <property type="match status" value="1"/>
</dbReference>
<dbReference type="Pfam" id="PF07748">
    <property type="entry name" value="Glyco_hydro_38C"/>
    <property type="match status" value="1"/>
</dbReference>
<keyword evidence="7" id="KW-1015">Disulfide bond</keyword>
<comment type="cofactor">
    <cofactor evidence="10">
        <name>Zn(2+)</name>
        <dbReference type="ChEBI" id="CHEBI:29105"/>
    </cofactor>
    <text evidence="10">Binds 1 zinc ion per subunit.</text>
</comment>
<dbReference type="Pfam" id="PF09261">
    <property type="entry name" value="Alpha-mann_mid"/>
    <property type="match status" value="1"/>
</dbReference>
<evidence type="ECO:0000256" key="5">
    <source>
        <dbReference type="ARBA" id="ARBA00022801"/>
    </source>
</evidence>
<gene>
    <name evidence="12" type="ORF">SNE40_019339</name>
</gene>
<dbReference type="Gene3D" id="2.70.98.30">
    <property type="entry name" value="Golgi alpha-mannosidase II, domain 4"/>
    <property type="match status" value="1"/>
</dbReference>
<comment type="catalytic activity">
    <reaction evidence="1">
        <text>Hydrolysis of terminal, non-reducing alpha-D-mannose residues in alpha-D-mannosides.</text>
        <dbReference type="EC" id="3.2.1.24"/>
    </reaction>
</comment>
<dbReference type="SMART" id="SM00872">
    <property type="entry name" value="Alpha-mann_mid"/>
    <property type="match status" value="1"/>
</dbReference>
<evidence type="ECO:0000256" key="10">
    <source>
        <dbReference type="RuleBase" id="RU361199"/>
    </source>
</evidence>
<feature type="chain" id="PRO_5042671704" description="Alpha-mannosidase" evidence="10">
    <location>
        <begin position="18"/>
        <end position="1036"/>
    </location>
</feature>
<dbReference type="FunFam" id="2.70.98.30:FF:000003">
    <property type="entry name" value="Alpha-mannosidase"/>
    <property type="match status" value="1"/>
</dbReference>
<evidence type="ECO:0000256" key="7">
    <source>
        <dbReference type="ARBA" id="ARBA00023157"/>
    </source>
</evidence>
<dbReference type="CDD" id="cd10810">
    <property type="entry name" value="GH38N_AMII_LAM_like"/>
    <property type="match status" value="1"/>
</dbReference>
<evidence type="ECO:0000256" key="9">
    <source>
        <dbReference type="ARBA" id="ARBA00023295"/>
    </source>
</evidence>
<name>A0AAN8JAZ0_PATCE</name>
<dbReference type="EMBL" id="JAZGQO010000014">
    <property type="protein sequence ID" value="KAK6171079.1"/>
    <property type="molecule type" value="Genomic_DNA"/>
</dbReference>
<evidence type="ECO:0000256" key="8">
    <source>
        <dbReference type="ARBA" id="ARBA00023180"/>
    </source>
</evidence>
<dbReference type="Pfam" id="PF17677">
    <property type="entry name" value="Glyco_hydro38C2"/>
    <property type="match status" value="1"/>
</dbReference>
<dbReference type="InterPro" id="IPR037094">
    <property type="entry name" value="Glyco_hydro_38_cen_sf"/>
</dbReference>
<evidence type="ECO:0000256" key="3">
    <source>
        <dbReference type="ARBA" id="ARBA00012752"/>
    </source>
</evidence>
<dbReference type="Proteomes" id="UP001347796">
    <property type="component" value="Unassembled WGS sequence"/>
</dbReference>
<dbReference type="EC" id="3.2.1.-" evidence="10"/>
<protein>
    <recommendedName>
        <fullName evidence="3 10">Alpha-mannosidase</fullName>
        <ecNumber evidence="10">3.2.1.-</ecNumber>
    </recommendedName>
</protein>
<evidence type="ECO:0000313" key="12">
    <source>
        <dbReference type="EMBL" id="KAK6171079.1"/>
    </source>
</evidence>
<dbReference type="PANTHER" id="PTHR11607:SF3">
    <property type="entry name" value="LYSOSOMAL ALPHA-MANNOSIDASE"/>
    <property type="match status" value="1"/>
</dbReference>
<dbReference type="InterPro" id="IPR000602">
    <property type="entry name" value="Glyco_hydro_38_N"/>
</dbReference>
<proteinExistence type="inferred from homology"/>
<dbReference type="GO" id="GO:0006013">
    <property type="term" value="P:mannose metabolic process"/>
    <property type="evidence" value="ECO:0007669"/>
    <property type="project" value="InterPro"/>
</dbReference>
<dbReference type="Gene3D" id="2.60.40.1180">
    <property type="entry name" value="Golgi alpha-mannosidase II"/>
    <property type="match status" value="1"/>
</dbReference>
<accession>A0AAN8JAZ0</accession>
<comment type="caution">
    <text evidence="12">The sequence shown here is derived from an EMBL/GenBank/DDBJ whole genome shotgun (WGS) entry which is preliminary data.</text>
</comment>
<comment type="similarity">
    <text evidence="2 10">Belongs to the glycosyl hydrolase 38 family.</text>
</comment>
<keyword evidence="13" id="KW-1185">Reference proteome</keyword>
<sequence length="1036" mass="118183">MTDYFCIIAVILYTVHGAPTDLFHSTQNCGYESCNPVKDGMINVHLVPHTHDDVGWLKTVDQYYYGDQNDIALAGVQYILDSVIPQLISDPSKRFIYVEIAFFARWWREQTDSMRHIVKGLVAEGRLEFILGGWSMDDEATTHYNAIIDQHTLGFDFLRQNFNDCGRPRVAWQIDTFGHSREQASLFAQMGFDGLFFGRLDFQDKANRLKKKTMEMIWKGSPKNLGQTSELFTGALYNQYGPPSGFCWDFDHCDSSPIMDDERLHDYNVPTVLADLFKAVNDQAVHYQTKHIIWTMGSDFQYDNANVWYKNMDKLIKYANALQANGSNINLLYSTPSCYLYQLNKAGLKWTTKEDDFFPYSNDPHSVWTGFLTSRPTLKYYVRRTNNFLQVTKQMDALAMLEDTDNSTYNINILKEAMGVAQHHDAVSGTEKQPVAYDYATRLANGVNECQKVINDAYGKLMPLGSQKPPSHQFCTQLNISFCAVTENNKMFQLYIYNPIARSVEYYVKLPVVGQTYSVIGPDGTAIETQVLPISPDTMRIPERNGSLATNELIFPTTLQPLGFTTYFIQMEADKKTNPNHATKIKHLSKSGDSDDIVLENLFISLTFDHQTGRLKNMKNKRNNISINMTQEFRFYYGFDGNDSRDELQPSNSYIFRPNGTQTYNCSTPSLTTKTYYTEPGELVQELHQTFSPWVTQTVILYENARFAEFQWTVGPIPIDDKLGKEVISKFTTDLKNNGFFYTDANGREILERRRDHRDTWALNLSEPIAGNYYPINSRIFIQDQIANVQLTILNDRSQGGASIQDGEIEIMVHRRLLNTVSLGEALNETGSDGKGLVVRGSHYVFLDTVEASAALHREKAEELFMAPQLSFTTEQTKYSDWSKNFRTMWSGVKQALPPNVHLLTLEQFAGTGPAPSQSQPYLLRLEHMYEADEDPTLSKPVNVSLQELFTTFEITSATELTLGANLPLSQLERLKWMSADGLDTESTDDQDSYLKYQGLKLHDSLTVTLTPMQIRTFQIEIKIRQQFKQSKPDSI</sequence>
<dbReference type="SUPFAM" id="SSF88713">
    <property type="entry name" value="Glycoside hydrolase/deacetylase"/>
    <property type="match status" value="1"/>
</dbReference>
<dbReference type="FunFam" id="1.20.1270.50:FF:000003">
    <property type="entry name" value="Alpha-mannosidase"/>
    <property type="match status" value="1"/>
</dbReference>
<feature type="domain" description="Glycoside hydrolase family 38 central" evidence="11">
    <location>
        <begin position="366"/>
        <end position="443"/>
    </location>
</feature>
<dbReference type="AlphaFoldDB" id="A0AAN8JAZ0"/>
<keyword evidence="5 10" id="KW-0378">Hydrolase</keyword>
<dbReference type="SUPFAM" id="SSF74650">
    <property type="entry name" value="Galactose mutarotase-like"/>
    <property type="match status" value="1"/>
</dbReference>
<dbReference type="GO" id="GO:0004559">
    <property type="term" value="F:alpha-mannosidase activity"/>
    <property type="evidence" value="ECO:0007669"/>
    <property type="project" value="UniProtKB-EC"/>
</dbReference>
<dbReference type="GO" id="GO:0005764">
    <property type="term" value="C:lysosome"/>
    <property type="evidence" value="ECO:0007669"/>
    <property type="project" value="TreeGrafter"/>
</dbReference>
<dbReference type="InterPro" id="IPR041147">
    <property type="entry name" value="GH38_C"/>
</dbReference>
<organism evidence="12 13">
    <name type="scientific">Patella caerulea</name>
    <name type="common">Rayed Mediterranean limpet</name>
    <dbReference type="NCBI Taxonomy" id="87958"/>
    <lineage>
        <taxon>Eukaryota</taxon>
        <taxon>Metazoa</taxon>
        <taxon>Spiralia</taxon>
        <taxon>Lophotrochozoa</taxon>
        <taxon>Mollusca</taxon>
        <taxon>Gastropoda</taxon>
        <taxon>Patellogastropoda</taxon>
        <taxon>Patelloidea</taxon>
        <taxon>Patellidae</taxon>
        <taxon>Patella</taxon>
    </lineage>
</organism>
<dbReference type="GO" id="GO:0046872">
    <property type="term" value="F:metal ion binding"/>
    <property type="evidence" value="ECO:0007669"/>
    <property type="project" value="UniProtKB-KW"/>
</dbReference>
<dbReference type="InterPro" id="IPR050843">
    <property type="entry name" value="Glycosyl_Hydrlase_38"/>
</dbReference>
<evidence type="ECO:0000256" key="4">
    <source>
        <dbReference type="ARBA" id="ARBA00022723"/>
    </source>
</evidence>
<keyword evidence="4 10" id="KW-0479">Metal-binding</keyword>
<feature type="signal peptide" evidence="10">
    <location>
        <begin position="1"/>
        <end position="17"/>
    </location>
</feature>
<evidence type="ECO:0000259" key="11">
    <source>
        <dbReference type="SMART" id="SM00872"/>
    </source>
</evidence>
<dbReference type="Gene3D" id="1.20.1270.50">
    <property type="entry name" value="Glycoside hydrolase family 38, central domain"/>
    <property type="match status" value="2"/>
</dbReference>
<dbReference type="Gene3D" id="2.60.40.1360">
    <property type="match status" value="1"/>
</dbReference>
<evidence type="ECO:0000313" key="13">
    <source>
        <dbReference type="Proteomes" id="UP001347796"/>
    </source>
</evidence>
<keyword evidence="9 10" id="KW-0326">Glycosidase</keyword>
<evidence type="ECO:0000256" key="2">
    <source>
        <dbReference type="ARBA" id="ARBA00009792"/>
    </source>
</evidence>
<dbReference type="InterPro" id="IPR028995">
    <property type="entry name" value="Glyco_hydro_57/38_cen_sf"/>
</dbReference>
<dbReference type="FunFam" id="2.60.40.1180:FF:000018">
    <property type="entry name" value="Alpha-mannosidase"/>
    <property type="match status" value="1"/>
</dbReference>
<dbReference type="InterPro" id="IPR027291">
    <property type="entry name" value="Glyco_hydro_38_N_sf"/>
</dbReference>
<dbReference type="InterPro" id="IPR011013">
    <property type="entry name" value="Gal_mutarotase_sf_dom"/>
</dbReference>
<keyword evidence="10" id="KW-0732">Signal</keyword>
<dbReference type="Gene3D" id="3.20.110.10">
    <property type="entry name" value="Glycoside hydrolase 38, N terminal domain"/>
    <property type="match status" value="1"/>
</dbReference>
<evidence type="ECO:0000256" key="1">
    <source>
        <dbReference type="ARBA" id="ARBA00000365"/>
    </source>
</evidence>
<dbReference type="GO" id="GO:0030246">
    <property type="term" value="F:carbohydrate binding"/>
    <property type="evidence" value="ECO:0007669"/>
    <property type="project" value="InterPro"/>
</dbReference>
<keyword evidence="8" id="KW-0325">Glycoprotein</keyword>
<dbReference type="InterPro" id="IPR011330">
    <property type="entry name" value="Glyco_hydro/deAcase_b/a-brl"/>
</dbReference>